<accession>A0A8C3JS92</accession>
<evidence type="ECO:0000256" key="3">
    <source>
        <dbReference type="PROSITE-ProRule" id="PRU00192"/>
    </source>
</evidence>
<evidence type="ECO:0000256" key="1">
    <source>
        <dbReference type="ARBA" id="ARBA00022443"/>
    </source>
</evidence>
<dbReference type="GO" id="GO:0005737">
    <property type="term" value="C:cytoplasm"/>
    <property type="evidence" value="ECO:0007669"/>
    <property type="project" value="TreeGrafter"/>
</dbReference>
<dbReference type="PANTHER" id="PTHR23176:SF104">
    <property type="entry name" value="RHO GTPASE-ACTIVATING PROTEIN 27"/>
    <property type="match status" value="1"/>
</dbReference>
<evidence type="ECO:0000256" key="2">
    <source>
        <dbReference type="ARBA" id="ARBA00022468"/>
    </source>
</evidence>
<reference evidence="6" key="1">
    <citation type="submission" date="2025-08" db="UniProtKB">
        <authorList>
            <consortium name="Ensembl"/>
        </authorList>
    </citation>
    <scope>IDENTIFICATION</scope>
</reference>
<dbReference type="AlphaFoldDB" id="A0A8C3JS92"/>
<feature type="compositionally biased region" description="Low complexity" evidence="4">
    <location>
        <begin position="166"/>
        <end position="182"/>
    </location>
</feature>
<dbReference type="Proteomes" id="UP000694419">
    <property type="component" value="Unplaced"/>
</dbReference>
<feature type="domain" description="SH3" evidence="5">
    <location>
        <begin position="7"/>
        <end position="70"/>
    </location>
</feature>
<reference evidence="6" key="2">
    <citation type="submission" date="2025-09" db="UniProtKB">
        <authorList>
            <consortium name="Ensembl"/>
        </authorList>
    </citation>
    <scope>IDENTIFICATION</scope>
</reference>
<keyword evidence="2" id="KW-0343">GTPase activation</keyword>
<evidence type="ECO:0000259" key="5">
    <source>
        <dbReference type="PROSITE" id="PS50002"/>
    </source>
</evidence>
<dbReference type="PANTHER" id="PTHR23176">
    <property type="entry name" value="RHO/RAC/CDC GTPASE-ACTIVATING PROTEIN"/>
    <property type="match status" value="1"/>
</dbReference>
<dbReference type="PROSITE" id="PS50002">
    <property type="entry name" value="SH3"/>
    <property type="match status" value="1"/>
</dbReference>
<keyword evidence="7" id="KW-1185">Reference proteome</keyword>
<evidence type="ECO:0000313" key="7">
    <source>
        <dbReference type="Proteomes" id="UP000694419"/>
    </source>
</evidence>
<feature type="compositionally biased region" description="Basic and acidic residues" evidence="4">
    <location>
        <begin position="117"/>
        <end position="145"/>
    </location>
</feature>
<evidence type="ECO:0000256" key="4">
    <source>
        <dbReference type="SAM" id="MobiDB-lite"/>
    </source>
</evidence>
<dbReference type="Gene3D" id="2.30.30.40">
    <property type="entry name" value="SH3 Domains"/>
    <property type="match status" value="1"/>
</dbReference>
<protein>
    <recommendedName>
        <fullName evidence="5">SH3 domain-containing protein</fullName>
    </recommendedName>
</protein>
<proteinExistence type="predicted"/>
<organism evidence="6 7">
    <name type="scientific">Calidris pygmaea</name>
    <name type="common">Spoon-billed sandpiper</name>
    <dbReference type="NCBI Taxonomy" id="425635"/>
    <lineage>
        <taxon>Eukaryota</taxon>
        <taxon>Metazoa</taxon>
        <taxon>Chordata</taxon>
        <taxon>Craniata</taxon>
        <taxon>Vertebrata</taxon>
        <taxon>Euteleostomi</taxon>
        <taxon>Archelosauria</taxon>
        <taxon>Archosauria</taxon>
        <taxon>Dinosauria</taxon>
        <taxon>Saurischia</taxon>
        <taxon>Theropoda</taxon>
        <taxon>Coelurosauria</taxon>
        <taxon>Aves</taxon>
        <taxon>Neognathae</taxon>
        <taxon>Neoaves</taxon>
        <taxon>Charadriiformes</taxon>
        <taxon>Scolopacidae</taxon>
        <taxon>Calidris</taxon>
    </lineage>
</organism>
<dbReference type="GO" id="GO:0005096">
    <property type="term" value="F:GTPase activator activity"/>
    <property type="evidence" value="ECO:0007669"/>
    <property type="project" value="UniProtKB-KW"/>
</dbReference>
<dbReference type="InterPro" id="IPR036028">
    <property type="entry name" value="SH3-like_dom_sf"/>
</dbReference>
<evidence type="ECO:0000313" key="6">
    <source>
        <dbReference type="Ensembl" id="ENSCPGP00000012422.1"/>
    </source>
</evidence>
<dbReference type="SUPFAM" id="SSF50044">
    <property type="entry name" value="SH3-domain"/>
    <property type="match status" value="1"/>
</dbReference>
<keyword evidence="1 3" id="KW-0728">SH3 domain</keyword>
<dbReference type="InterPro" id="IPR050729">
    <property type="entry name" value="Rho-GAP"/>
</dbReference>
<name>A0A8C3JS92_9CHAR</name>
<sequence length="255" mass="27771">MEAAVPAEEALVLVEYGFEYRAKDGTLVSIKPNERYVLLKRTNHHWWHVKRSGDARPFYIPAQYVKELPPIATPAPLDPLPPPGQAGTEPATLVPPLPPTYEYRFVGTEELDGGCSVRRDSVPRRDSMPQRDLVTRGDSVPRRDSLVTPHPAEPVRPSHSLDDLARVTPAPRGATATGARGDPPGHPHPLGKSRSETLYAPGKDRDVARRRPGSARCRMGQHKFFGGHFPRHGVIPVQFPAGPTLALPGRAAGGG</sequence>
<feature type="region of interest" description="Disordered" evidence="4">
    <location>
        <begin position="112"/>
        <end position="216"/>
    </location>
</feature>
<dbReference type="InterPro" id="IPR001452">
    <property type="entry name" value="SH3_domain"/>
</dbReference>
<dbReference type="Ensembl" id="ENSCPGT00000013615.1">
    <property type="protein sequence ID" value="ENSCPGP00000012422.1"/>
    <property type="gene ID" value="ENSCPGG00000008809.1"/>
</dbReference>